<feature type="compositionally biased region" description="Low complexity" evidence="1">
    <location>
        <begin position="526"/>
        <end position="536"/>
    </location>
</feature>
<reference evidence="2" key="2">
    <citation type="submission" date="2014-06" db="EMBL/GenBank/DDBJ databases">
        <title>The complete genome of Blastobotrys (Arxula) adeninivorans LS3 - a yeast of biotechnological interest.</title>
        <authorList>
            <person name="Kunze G."/>
            <person name="Gaillardin C."/>
            <person name="Czernicka M."/>
            <person name="Durrens P."/>
            <person name="Martin T."/>
            <person name="Boer E."/>
            <person name="Gabaldon T."/>
            <person name="Cruz J."/>
            <person name="Talla E."/>
            <person name="Marck C."/>
            <person name="Goffeau A."/>
            <person name="Barbe V."/>
            <person name="Baret P."/>
            <person name="Baronian K."/>
            <person name="Beier S."/>
            <person name="Bleykasten C."/>
            <person name="Bode R."/>
            <person name="Casaregola S."/>
            <person name="Despons L."/>
            <person name="Fairhead C."/>
            <person name="Giersberg M."/>
            <person name="Gierski P."/>
            <person name="Hahnel U."/>
            <person name="Hartmann A."/>
            <person name="Jankowska D."/>
            <person name="Jubin C."/>
            <person name="Jung P."/>
            <person name="Lafontaine I."/>
            <person name="Leh-Louis V."/>
            <person name="Lemaire M."/>
            <person name="Marcet-Houben M."/>
            <person name="Mascher M."/>
            <person name="Morel G."/>
            <person name="Richard G.-F."/>
            <person name="Riechen J."/>
            <person name="Sacerdot C."/>
            <person name="Sarkar A."/>
            <person name="Savel G."/>
            <person name="Schacherer J."/>
            <person name="Sherman D."/>
            <person name="Straub M.-L."/>
            <person name="Stein N."/>
            <person name="Thierry A."/>
            <person name="Trautwein-Schult A."/>
            <person name="Westhof E."/>
            <person name="Worch S."/>
            <person name="Dujon B."/>
            <person name="Souciet J.-L."/>
            <person name="Wincker P."/>
            <person name="Scholz U."/>
            <person name="Neuveglise N."/>
        </authorList>
    </citation>
    <scope>NUCLEOTIDE SEQUENCE</scope>
    <source>
        <strain evidence="2">LS3</strain>
    </source>
</reference>
<evidence type="ECO:0000256" key="1">
    <source>
        <dbReference type="SAM" id="MobiDB-lite"/>
    </source>
</evidence>
<feature type="compositionally biased region" description="Polar residues" evidence="1">
    <location>
        <begin position="618"/>
        <end position="637"/>
    </location>
</feature>
<protein>
    <submittedName>
        <fullName evidence="2">ARAD1C08514p</fullName>
    </submittedName>
</protein>
<feature type="compositionally biased region" description="Polar residues" evidence="1">
    <location>
        <begin position="61"/>
        <end position="70"/>
    </location>
</feature>
<name>A0A060T5V9_BLAAD</name>
<feature type="compositionally biased region" description="Basic residues" evidence="1">
    <location>
        <begin position="537"/>
        <end position="548"/>
    </location>
</feature>
<feature type="compositionally biased region" description="Basic and acidic residues" evidence="1">
    <location>
        <begin position="112"/>
        <end position="127"/>
    </location>
</feature>
<proteinExistence type="predicted"/>
<gene>
    <name evidence="2" type="ORF">GNLVRS02_ARAD1C08514g</name>
</gene>
<feature type="compositionally biased region" description="Basic and acidic residues" evidence="1">
    <location>
        <begin position="12"/>
        <end position="33"/>
    </location>
</feature>
<reference evidence="2" key="1">
    <citation type="submission" date="2014-02" db="EMBL/GenBank/DDBJ databases">
        <authorList>
            <person name="Genoscope - CEA"/>
        </authorList>
    </citation>
    <scope>NUCLEOTIDE SEQUENCE</scope>
    <source>
        <strain evidence="2">LS3</strain>
    </source>
</reference>
<feature type="compositionally biased region" description="Basic and acidic residues" evidence="1">
    <location>
        <begin position="766"/>
        <end position="783"/>
    </location>
</feature>
<dbReference type="EMBL" id="HG937693">
    <property type="protein sequence ID" value="CDP34267.1"/>
    <property type="molecule type" value="Genomic_DNA"/>
</dbReference>
<feature type="compositionally biased region" description="Basic and acidic residues" evidence="1">
    <location>
        <begin position="638"/>
        <end position="647"/>
    </location>
</feature>
<feature type="compositionally biased region" description="Basic and acidic residues" evidence="1">
    <location>
        <begin position="346"/>
        <end position="356"/>
    </location>
</feature>
<organism evidence="2">
    <name type="scientific">Blastobotrys adeninivorans</name>
    <name type="common">Yeast</name>
    <name type="synonym">Arxula adeninivorans</name>
    <dbReference type="NCBI Taxonomy" id="409370"/>
    <lineage>
        <taxon>Eukaryota</taxon>
        <taxon>Fungi</taxon>
        <taxon>Dikarya</taxon>
        <taxon>Ascomycota</taxon>
        <taxon>Saccharomycotina</taxon>
        <taxon>Dipodascomycetes</taxon>
        <taxon>Dipodascales</taxon>
        <taxon>Trichomonascaceae</taxon>
        <taxon>Blastobotrys</taxon>
    </lineage>
</organism>
<dbReference type="AlphaFoldDB" id="A0A060T5V9"/>
<feature type="compositionally biased region" description="Polar residues" evidence="1">
    <location>
        <begin position="705"/>
        <end position="716"/>
    </location>
</feature>
<feature type="compositionally biased region" description="Low complexity" evidence="1">
    <location>
        <begin position="828"/>
        <end position="839"/>
    </location>
</feature>
<feature type="compositionally biased region" description="Basic and acidic residues" evidence="1">
    <location>
        <begin position="656"/>
        <end position="704"/>
    </location>
</feature>
<feature type="region of interest" description="Disordered" evidence="1">
    <location>
        <begin position="1"/>
        <end position="863"/>
    </location>
</feature>
<accession>A0A060T5V9</accession>
<feature type="compositionally biased region" description="Basic and acidic residues" evidence="1">
    <location>
        <begin position="203"/>
        <end position="244"/>
    </location>
</feature>
<evidence type="ECO:0000313" key="2">
    <source>
        <dbReference type="EMBL" id="CDP34267.1"/>
    </source>
</evidence>
<feature type="compositionally biased region" description="Basic and acidic residues" evidence="1">
    <location>
        <begin position="315"/>
        <end position="338"/>
    </location>
</feature>
<feature type="compositionally biased region" description="Basic and acidic residues" evidence="1">
    <location>
        <begin position="419"/>
        <end position="437"/>
    </location>
</feature>
<feature type="compositionally biased region" description="Basic and acidic residues" evidence="1">
    <location>
        <begin position="288"/>
        <end position="305"/>
    </location>
</feature>
<feature type="compositionally biased region" description="Low complexity" evidence="1">
    <location>
        <begin position="804"/>
        <end position="820"/>
    </location>
</feature>
<feature type="compositionally biased region" description="Acidic residues" evidence="1">
    <location>
        <begin position="592"/>
        <end position="601"/>
    </location>
</feature>
<feature type="compositionally biased region" description="Acidic residues" evidence="1">
    <location>
        <begin position="132"/>
        <end position="143"/>
    </location>
</feature>
<sequence length="863" mass="94007">MAPQVPPRPRTNRTDPSEEFDFLRSEGQDREFVNDESMPSHTLCESEESKSAQLMEAIRTEQGTPVSTYQPVVPDRPHRPGPDEAIATELVPSIAKETVEKNTQGASEEGGQEDRRDSEVKGTKDVAGDSIAQDEVENGEGSESESLSDVASNRSRHSLVRHESNELSAMTSDAESRPMTPSSVPSIPPRPKRSPGIPAVPPRPREKSSSAESEKKASEIEPEVKPGGETVKDSESKDIEHDPSKLNTAQNDGETVPEVPQEQSKSGIETEETLEPEPEIKQLASENIEPKSEPTEIEEASKVEPEPESSGALKAETESTEMAKESEPTPESKSKGEPGSEVSEDTEAKPESEPEAKSVSVAEEATGANIESKIEPESTPNLDIQEAEGVQKAVEPEQTAKPIPVIPKRPSRSQSKEPSSSDEKVEKAKPEVPERPARPSRPAVPPRPNKLHQMFEQQPEENKRPVPPPKPKRLPNSKVGALQASLFKDLDRVMSSGAPFGAPRPPSKADPEPEQEQEESEKAETSTEPASAPALASRRRAKGPKGRRLPTEAKDPWTTTIRPMWSLRVEPEPKQSTEEELNEPIKQVEQNEKDEQDEQAEQIEQTNQTEHTDRLSESSEPIEQADQSESGQSMDRTSTLEKSKDCVESEQIETSSELKKTEDIDHSSTGLKKTEDTSELQHDESTQAEQTERHLHGDHEHQKLEQLQLSDQTEQSKLPERAPGHTPEQSEIPSESKLSEQEPQTSQKSGQSESVKPTDQSSLHIDTSEPDHTKESGTPDDQARGSARGSGIVEPHDSPVSDVNGNHTAANSTASSGTTALDAGVGRSSSGGIEQSMSSPPLGPDTAEVSKQSEDDGEDFSEP</sequence>
<feature type="compositionally biased region" description="Polar residues" evidence="1">
    <location>
        <begin position="166"/>
        <end position="185"/>
    </location>
</feature>
<feature type="compositionally biased region" description="Polar residues" evidence="1">
    <location>
        <begin position="741"/>
        <end position="765"/>
    </location>
</feature>